<reference evidence="4" key="1">
    <citation type="submission" date="2016-10" db="EMBL/GenBank/DDBJ databases">
        <authorList>
            <person name="Benchimol M."/>
            <person name="Almeida L.G."/>
            <person name="Vasconcelos A.T."/>
            <person name="Perreira-Neves A."/>
            <person name="Rosa I.A."/>
            <person name="Tasca T."/>
            <person name="Bogo M.R."/>
            <person name="de Souza W."/>
        </authorList>
    </citation>
    <scope>NUCLEOTIDE SEQUENCE [LARGE SCALE GENOMIC DNA]</scope>
    <source>
        <strain evidence="4">K</strain>
    </source>
</reference>
<dbReference type="VEuPathDB" id="TrichDB:TRFO_25171"/>
<dbReference type="GO" id="GO:0005856">
    <property type="term" value="C:cytoskeleton"/>
    <property type="evidence" value="ECO:0007669"/>
    <property type="project" value="TreeGrafter"/>
</dbReference>
<proteinExistence type="predicted"/>
<dbReference type="PANTHER" id="PTHR32083">
    <property type="entry name" value="CILIA AND FLAGELLA-ASSOCIATED PROTEIN 58-RELATED"/>
    <property type="match status" value="1"/>
</dbReference>
<dbReference type="Gene3D" id="1.10.287.1490">
    <property type="match status" value="2"/>
</dbReference>
<feature type="coiled-coil region" evidence="2">
    <location>
        <begin position="1196"/>
        <end position="1608"/>
    </location>
</feature>
<dbReference type="Proteomes" id="UP000179807">
    <property type="component" value="Unassembled WGS sequence"/>
</dbReference>
<feature type="coiled-coil region" evidence="2">
    <location>
        <begin position="555"/>
        <end position="670"/>
    </location>
</feature>
<evidence type="ECO:0000256" key="2">
    <source>
        <dbReference type="SAM" id="Coils"/>
    </source>
</evidence>
<evidence type="ECO:0000313" key="5">
    <source>
        <dbReference type="Proteomes" id="UP000179807"/>
    </source>
</evidence>
<dbReference type="EMBL" id="MLAK01000717">
    <property type="protein sequence ID" value="OHT06710.1"/>
    <property type="molecule type" value="Genomic_DNA"/>
</dbReference>
<gene>
    <name evidence="4" type="ORF">TRFO_25171</name>
</gene>
<name>A0A1J4KAM0_9EUKA</name>
<feature type="coiled-coil region" evidence="2">
    <location>
        <begin position="415"/>
        <end position="463"/>
    </location>
</feature>
<dbReference type="GeneID" id="94838890"/>
<accession>A0A1J4KAM0</accession>
<comment type="caution">
    <text evidence="4">The sequence shown here is derived from an EMBL/GenBank/DDBJ whole genome shotgun (WGS) entry which is preliminary data.</text>
</comment>
<evidence type="ECO:0000256" key="3">
    <source>
        <dbReference type="SAM" id="MobiDB-lite"/>
    </source>
</evidence>
<feature type="coiled-coil region" evidence="2">
    <location>
        <begin position="158"/>
        <end position="358"/>
    </location>
</feature>
<keyword evidence="1 2" id="KW-0175">Coiled coil</keyword>
<feature type="coiled-coil region" evidence="2">
    <location>
        <begin position="1644"/>
        <end position="1869"/>
    </location>
</feature>
<dbReference type="OrthoDB" id="76453at2759"/>
<evidence type="ECO:0000256" key="1">
    <source>
        <dbReference type="ARBA" id="ARBA00023054"/>
    </source>
</evidence>
<dbReference type="PANTHER" id="PTHR32083:SF48">
    <property type="entry name" value="TRANS-GOLGI NETWORK-LOCALIZED SYP41-INTERACTING PROTEIN 1"/>
    <property type="match status" value="1"/>
</dbReference>
<feature type="coiled-coil region" evidence="2">
    <location>
        <begin position="735"/>
        <end position="762"/>
    </location>
</feature>
<keyword evidence="5" id="KW-1185">Reference proteome</keyword>
<feature type="coiled-coil region" evidence="2">
    <location>
        <begin position="892"/>
        <end position="968"/>
    </location>
</feature>
<protein>
    <submittedName>
        <fullName evidence="4">Uncharacterized protein</fullName>
    </submittedName>
</protein>
<evidence type="ECO:0000313" key="4">
    <source>
        <dbReference type="EMBL" id="OHT06710.1"/>
    </source>
</evidence>
<feature type="coiled-coil region" evidence="2">
    <location>
        <begin position="1017"/>
        <end position="1165"/>
    </location>
</feature>
<sequence length="2053" mass="236686">MSYLREGSSTPTRTFGNRAAFTPDFVKSYTSKAKSPFSNSIKSPKAENSSNKTLSPTTGLKINEGYKRSITIAQNSAKLNSIRRDLTQLKSGFSIETDMFRSFLSQSKNEIFKMVQKQNRELKKKYMTENSNDSDSYHFSNSNNYNTSVNSFKNSNNSNNSATKIAALEKHINELTEQLKTARSNDLSLQVQKLEEELKEKDIYIEEIEQDHLQEVANLKQQIAEQNDIIRDFKSQRFHLIQLQAQIDDKNRTIERLKDDIAKTTSELDSQVQSNETAADDIQYTMDTINQLKNDLINGEEQNKSLNIELSKIKYLLESEQEKNEALSNQITDANSQIAQLKTILSSKDKEIENVNQKNLDIIHQLGEKEQIIDEQMTEISVLNAEKSIASPKEQLSPQQSMNVLSTYSMNMKNVQKYKIENLSLKSQIEKLNAESKEQQNLISALRLNLQQSEESLNHIKDQLMNSQSSFDRKEMRMHSFKEEIVRLQSVISQKEKLISELMNSDNTRSKEIERLHMELEMSKNKPVEQAHIDERLHNQFNEISQELSESRTKINDLDLLNKKLNSTIKELKQENESQNHKISHFDREIARLNQENLTLRSANENTSMQAESTIKRLQRELSSLQEQFESTVFENKSFSEKYNDLMKNIQTNTEKADKLFIQNNELKKENTALFQQINTELRPMKDENKRLKTMIEKFRNTEKSITDDNTRMFTENAILKKTSAKEISILKETISNKDEQISSYTQEIEKMKNESEKWSKLISKLCKIYKTDKIENMIDLSKQTNEIIDIMKKDAVENKALISKLQNDIKNLHGEISECRMQMLTQSQTIESRVKDLNISKDSISILQTKLTETEIALAAKTRDWEDLEDSFERSHQEFDTLHDIIEFTTVESLGNAIQQIQGQNQELDDELNGIRVDLEKANNEKKKLKLQINDLTKKNAIQSTQIDRLTQKLEEARSMVTEESSSSHTATLSLRKLIDEKDNEIDLMKYEFERFHSIISYARVEDLFSTVSALLDSKNQEIEKLNFANSQAQTKYNQKISEMTNNIEKLQNQIKGLLKVKDEKSFYTNKVKLLETEISAAKNGQQNAENNLEIAQQKIEKIVLAMATFTKCEKPEDIEVVLDVLRSKLALSKEKIREAQAQYAVLEDENAKLKSEIDTIRSTSFEQQNTNERKEIEMKMKDNENLVFFGVNSIDQLQQKYSDLLKSIDKYQLQTKTQEIEIQKLNDQMKLKVSAIDNITNERDSLSQMNQQLVRKFNEVEELYLELKEKNITLTKNYQKASDDIKELKNQYQGVNEEKHNAVSRIQTITVEKSSMSSQIRDLTKINQRLTLEINDLNSEIQKLKTQCGSLETENTNSNQVNNNLSIKNSTLNDQFDKIKAENEQLTKSLASQNEIKKELAQTITELKVKIEALSNEKETTSSHNSTLKSKFGMYSEKIEETQEKLSKATEELDEAKIEIKQLRIKFESQAQQISTLIVQNKKYYDDSQTMATKYEQAQSDNRRLLSKATSLELQVKRLSNENDDLNKSAYSEITELDDLRVENQSLKLEKESLENHIDFLRSEGEKISKQFDFIVIENDTLKTDLRLLKNKVKTLENDTKAIRQQNIAFSNQNNQLMSENKSLTADNRLLLSKNSTYNVQQKSITDANEALTKQNEELKSQISALKIENNTQISQLKSVSAQLEAVQQKYAQLTVLFESADSKAKQSTSELQVARTSIRTLTSNNKALQKRNETLVAENDKLSTSNTSLKMTAAETTSKNTELTQKVDQMTDLIKKSTERIKSLQEVQQENQGKMVQLKKRLRLSNKQVSELESAKRKLVIQANELDVLKQNLAEYDDALPACEVVSSLIKKNEDLQVTMEKSKAQSEAYHKETDKTIQQCNNFMTNVLDMITDGNVKDFALPLTNKEVDQTLKTVTEYKNRYIKQRQFLDRIIEEAGNIGYDGDDAETAIVHISRFITEQCKNGEVEELHRTITDITSASDKRKQASRAYLDKVKGKLLKAHRKNDILREIIVQLINLKIESENLNLQVLLDNLEDDDLEILGLKKERI</sequence>
<organism evidence="4 5">
    <name type="scientific">Tritrichomonas foetus</name>
    <dbReference type="NCBI Taxonomy" id="1144522"/>
    <lineage>
        <taxon>Eukaryota</taxon>
        <taxon>Metamonada</taxon>
        <taxon>Parabasalia</taxon>
        <taxon>Tritrichomonadida</taxon>
        <taxon>Tritrichomonadidae</taxon>
        <taxon>Tritrichomonas</taxon>
    </lineage>
</organism>
<dbReference type="RefSeq" id="XP_068359846.1">
    <property type="nucleotide sequence ID" value="XM_068504186.1"/>
</dbReference>
<feature type="region of interest" description="Disordered" evidence="3">
    <location>
        <begin position="34"/>
        <end position="60"/>
    </location>
</feature>